<evidence type="ECO:0000313" key="1">
    <source>
        <dbReference type="EMBL" id="KAG1309418.1"/>
    </source>
</evidence>
<accession>A0A9P7BSL1</accession>
<dbReference type="EMBL" id="JAANQT010000641">
    <property type="protein sequence ID" value="KAG1309418.1"/>
    <property type="molecule type" value="Genomic_DNA"/>
</dbReference>
<dbReference type="AlphaFoldDB" id="A0A9P7BSL1"/>
<keyword evidence="2" id="KW-1185">Reference proteome</keyword>
<organism evidence="1 2">
    <name type="scientific">Rhizopus oryzae</name>
    <name type="common">Mucormycosis agent</name>
    <name type="synonym">Rhizopus arrhizus var. delemar</name>
    <dbReference type="NCBI Taxonomy" id="64495"/>
    <lineage>
        <taxon>Eukaryota</taxon>
        <taxon>Fungi</taxon>
        <taxon>Fungi incertae sedis</taxon>
        <taxon>Mucoromycota</taxon>
        <taxon>Mucoromycotina</taxon>
        <taxon>Mucoromycetes</taxon>
        <taxon>Mucorales</taxon>
        <taxon>Mucorineae</taxon>
        <taxon>Rhizopodaceae</taxon>
        <taxon>Rhizopus</taxon>
    </lineage>
</organism>
<gene>
    <name evidence="1" type="ORF">G6F64_005325</name>
</gene>
<evidence type="ECO:0000313" key="2">
    <source>
        <dbReference type="Proteomes" id="UP000716291"/>
    </source>
</evidence>
<name>A0A9P7BSL1_RHIOR</name>
<comment type="caution">
    <text evidence="1">The sequence shown here is derived from an EMBL/GenBank/DDBJ whole genome shotgun (WGS) entry which is preliminary data.</text>
</comment>
<dbReference type="Proteomes" id="UP000716291">
    <property type="component" value="Unassembled WGS sequence"/>
</dbReference>
<protein>
    <submittedName>
        <fullName evidence="1">Uncharacterized protein</fullName>
    </submittedName>
</protein>
<reference evidence="1" key="1">
    <citation type="journal article" date="2020" name="Microb. Genom.">
        <title>Genetic diversity of clinical and environmental Mucorales isolates obtained from an investigation of mucormycosis cases among solid organ transplant recipients.</title>
        <authorList>
            <person name="Nguyen M.H."/>
            <person name="Kaul D."/>
            <person name="Muto C."/>
            <person name="Cheng S.J."/>
            <person name="Richter R.A."/>
            <person name="Bruno V.M."/>
            <person name="Liu G."/>
            <person name="Beyhan S."/>
            <person name="Sundermann A.J."/>
            <person name="Mounaud S."/>
            <person name="Pasculle A.W."/>
            <person name="Nierman W.C."/>
            <person name="Driscoll E."/>
            <person name="Cumbie R."/>
            <person name="Clancy C.J."/>
            <person name="Dupont C.L."/>
        </authorList>
    </citation>
    <scope>NUCLEOTIDE SEQUENCE</scope>
    <source>
        <strain evidence="1">GL11</strain>
    </source>
</reference>
<proteinExistence type="predicted"/>
<sequence length="91" mass="10059">MSLKPVSSAGEENCLTITVRLVWELSQLGLATLCGGGETLLGEEERLDGVGGLRNRERAVGEVVRPDEGRWDVYSQRLRSKLFLQGIIFLL</sequence>